<feature type="domain" description="DUF6875" evidence="1">
    <location>
        <begin position="52"/>
        <end position="220"/>
    </location>
</feature>
<reference evidence="2 3" key="1">
    <citation type="submission" date="2018-03" db="EMBL/GenBank/DDBJ databases">
        <title>Whole genome analyses suggest that Burkholderia sensu lato contains two further novel genera in the rhizoxinica-symbiotica group Mycetohabitans gen. nov., and Trinickia gen. nov.: implications for the evolution of diazotrophy and nodulation in the Burkholderiaceae.</title>
        <authorList>
            <person name="Estrada De Los Santos P."/>
            <person name="Palmer M."/>
            <person name="Chavez-Ramirez B."/>
            <person name="Steenkamp E.T."/>
            <person name="Hirsch A.M."/>
            <person name="Manyaka P."/>
            <person name="Maluk M."/>
            <person name="Lafos M."/>
            <person name="Crook M."/>
            <person name="Gross E."/>
            <person name="Simon M.F."/>
            <person name="Bueno Dos Reis Junior F."/>
            <person name="Poole P.S."/>
            <person name="Venter S.N."/>
            <person name="James E.K."/>
        </authorList>
    </citation>
    <scope>NUCLEOTIDE SEQUENCE [LARGE SCALE GENOMIC DNA]</scope>
    <source>
        <strain evidence="2 3">JPY-366</strain>
    </source>
</reference>
<dbReference type="RefSeq" id="WP_107150915.1">
    <property type="nucleotide sequence ID" value="NZ_PYUC01000005.1"/>
</dbReference>
<dbReference type="EMBL" id="PYUC01000005">
    <property type="protein sequence ID" value="PTB20595.1"/>
    <property type="molecule type" value="Genomic_DNA"/>
</dbReference>
<proteinExistence type="predicted"/>
<evidence type="ECO:0000313" key="3">
    <source>
        <dbReference type="Proteomes" id="UP000240638"/>
    </source>
</evidence>
<dbReference type="InterPro" id="IPR049240">
    <property type="entry name" value="DUF6875"/>
</dbReference>
<protein>
    <recommendedName>
        <fullName evidence="1">DUF6875 domain-containing protein</fullName>
    </recommendedName>
</protein>
<name>A0A2T3XVS7_9BURK</name>
<gene>
    <name evidence="2" type="ORF">C9I57_12235</name>
</gene>
<comment type="caution">
    <text evidence="2">The sequence shown here is derived from an EMBL/GenBank/DDBJ whole genome shotgun (WGS) entry which is preliminary data.</text>
</comment>
<organism evidence="2 3">
    <name type="scientific">Trinickia symbiotica</name>
    <dbReference type="NCBI Taxonomy" id="863227"/>
    <lineage>
        <taxon>Bacteria</taxon>
        <taxon>Pseudomonadati</taxon>
        <taxon>Pseudomonadota</taxon>
        <taxon>Betaproteobacteria</taxon>
        <taxon>Burkholderiales</taxon>
        <taxon>Burkholderiaceae</taxon>
        <taxon>Trinickia</taxon>
    </lineage>
</organism>
<dbReference type="Pfam" id="PF21780">
    <property type="entry name" value="DUF6875"/>
    <property type="match status" value="1"/>
</dbReference>
<evidence type="ECO:0000259" key="1">
    <source>
        <dbReference type="Pfam" id="PF21780"/>
    </source>
</evidence>
<dbReference type="AlphaFoldDB" id="A0A2T3XVS7"/>
<accession>A0A2T3XVS7</accession>
<sequence length="263" mass="29048">MTTDMMNIASNSDRAQSSIEAALIEIERSLYLSTSIHSIPDAEVAATFRAGLEWMKRFVMRPNPHLGRRGAVCPFARPVHEEPALYFCTFDCGDMNFETFVEIMLQVPKLYRRISAGFSGRSDLLSLCVFPTGLSAAAYYKFIDCAHSILKPIYMSAGLMIGEFHPLSAVRGVHSDTIFPLRADVPFFAIRSTTAHDILFIDRESGSAGQRIHELECYLSSAGQLLPDGEIARIRARIEQLKSQLVSENDPADTIPPATTAVG</sequence>
<evidence type="ECO:0000313" key="2">
    <source>
        <dbReference type="EMBL" id="PTB20595.1"/>
    </source>
</evidence>
<dbReference type="Proteomes" id="UP000240638">
    <property type="component" value="Unassembled WGS sequence"/>
</dbReference>